<reference evidence="3" key="1">
    <citation type="submission" date="2016-03" db="EMBL/GenBank/DDBJ databases">
        <title>Gut transcriptome analysis on engorged females of Ornithodoros mimon (Acari: Argasidae) and phylogenetic inferences of soft ticks.</title>
        <authorList>
            <person name="Landulfo G.A."/>
            <person name="Giovanni D."/>
            <person name="Carvalho E."/>
            <person name="Junqueira-de-Azevedo I."/>
            <person name="Patane J."/>
            <person name="Mendoca R."/>
            <person name="Barros-Battesti D."/>
        </authorList>
    </citation>
    <scope>NUCLEOTIDE SEQUENCE</scope>
    <source>
        <strain evidence="3">Females</strain>
        <tissue evidence="3">Gut</tissue>
    </source>
</reference>
<protein>
    <submittedName>
        <fullName evidence="3">Isoform c</fullName>
    </submittedName>
</protein>
<name>A0A147B7N9_9ACAR</name>
<sequence>GKKRSMSFFLLWYTVATPTCGSAGRPFFQPHTCWNESWYHWESSWLLLLWKRLFESPWFWWPPSNLRLPARLPLRGGGPPPPRGGPPSPREPGGPPRPPRPRAPRPPRPPRVGPAPPRGPRGGPPRPLVPRPPRPTVVPGPHRRSPSPSSTRGWRKTHHPIVCYVYDPLLHHLHHAPLSVAQHLLFLLLVRGGLGQGRACMAFTPPHAPQNAQTHSP</sequence>
<dbReference type="AlphaFoldDB" id="A0A147B7N9"/>
<evidence type="ECO:0000313" key="3">
    <source>
        <dbReference type="EMBL" id="JAR86781.1"/>
    </source>
</evidence>
<dbReference type="EMBL" id="GEIB01001471">
    <property type="protein sequence ID" value="JAR86781.1"/>
    <property type="molecule type" value="Transcribed_RNA"/>
</dbReference>
<accession>A0A147B7N9</accession>
<keyword evidence="2" id="KW-0732">Signal</keyword>
<feature type="compositionally biased region" description="Pro residues" evidence="1">
    <location>
        <begin position="78"/>
        <end position="98"/>
    </location>
</feature>
<proteinExistence type="predicted"/>
<evidence type="ECO:0000256" key="2">
    <source>
        <dbReference type="SAM" id="SignalP"/>
    </source>
</evidence>
<organism evidence="3">
    <name type="scientific">Alectorobius mimon</name>
    <dbReference type="NCBI Taxonomy" id="360319"/>
    <lineage>
        <taxon>Eukaryota</taxon>
        <taxon>Metazoa</taxon>
        <taxon>Ecdysozoa</taxon>
        <taxon>Arthropoda</taxon>
        <taxon>Chelicerata</taxon>
        <taxon>Arachnida</taxon>
        <taxon>Acari</taxon>
        <taxon>Parasitiformes</taxon>
        <taxon>Ixodida</taxon>
        <taxon>Ixodoidea</taxon>
        <taxon>Argasidae</taxon>
        <taxon>Ornithodorinae</taxon>
        <taxon>Alectorobius</taxon>
    </lineage>
</organism>
<evidence type="ECO:0000256" key="1">
    <source>
        <dbReference type="SAM" id="MobiDB-lite"/>
    </source>
</evidence>
<feature type="signal peptide" evidence="2">
    <location>
        <begin position="1"/>
        <end position="23"/>
    </location>
</feature>
<feature type="chain" id="PRO_5007541847" evidence="2">
    <location>
        <begin position="24"/>
        <end position="217"/>
    </location>
</feature>
<feature type="non-terminal residue" evidence="3">
    <location>
        <position position="1"/>
    </location>
</feature>
<feature type="compositionally biased region" description="Pro residues" evidence="1">
    <location>
        <begin position="106"/>
        <end position="138"/>
    </location>
</feature>
<feature type="region of interest" description="Disordered" evidence="1">
    <location>
        <begin position="72"/>
        <end position="155"/>
    </location>
</feature>